<dbReference type="GO" id="GO:0005886">
    <property type="term" value="C:plasma membrane"/>
    <property type="evidence" value="ECO:0007669"/>
    <property type="project" value="UniProtKB-SubCell"/>
</dbReference>
<dbReference type="PROSITE" id="PS50928">
    <property type="entry name" value="ABC_TM1"/>
    <property type="match status" value="1"/>
</dbReference>
<organism evidence="9">
    <name type="scientific">Gracilinema caldarium</name>
    <dbReference type="NCBI Taxonomy" id="215591"/>
    <lineage>
        <taxon>Bacteria</taxon>
        <taxon>Pseudomonadati</taxon>
        <taxon>Spirochaetota</taxon>
        <taxon>Spirochaetia</taxon>
        <taxon>Spirochaetales</taxon>
        <taxon>Breznakiellaceae</taxon>
        <taxon>Gracilinema</taxon>
    </lineage>
</organism>
<keyword evidence="4 7" id="KW-0812">Transmembrane</keyword>
<dbReference type="EMBL" id="DSVL01000009">
    <property type="protein sequence ID" value="HFH27952.1"/>
    <property type="molecule type" value="Genomic_DNA"/>
</dbReference>
<comment type="caution">
    <text evidence="9">The sequence shown here is derived from an EMBL/GenBank/DDBJ whole genome shotgun (WGS) entry which is preliminary data.</text>
</comment>
<keyword evidence="3" id="KW-1003">Cell membrane</keyword>
<dbReference type="CDD" id="cd06261">
    <property type="entry name" value="TM_PBP2"/>
    <property type="match status" value="1"/>
</dbReference>
<dbReference type="InterPro" id="IPR035906">
    <property type="entry name" value="MetI-like_sf"/>
</dbReference>
<gene>
    <name evidence="9" type="ORF">ENS59_00345</name>
</gene>
<evidence type="ECO:0000256" key="1">
    <source>
        <dbReference type="ARBA" id="ARBA00004651"/>
    </source>
</evidence>
<accession>A0A7C3E099</accession>
<feature type="transmembrane region" description="Helical" evidence="7">
    <location>
        <begin position="169"/>
        <end position="194"/>
    </location>
</feature>
<keyword evidence="2 7" id="KW-0813">Transport</keyword>
<evidence type="ECO:0000256" key="2">
    <source>
        <dbReference type="ARBA" id="ARBA00022448"/>
    </source>
</evidence>
<feature type="transmembrane region" description="Helical" evidence="7">
    <location>
        <begin position="215"/>
        <end position="237"/>
    </location>
</feature>
<evidence type="ECO:0000259" key="8">
    <source>
        <dbReference type="PROSITE" id="PS50928"/>
    </source>
</evidence>
<evidence type="ECO:0000256" key="7">
    <source>
        <dbReference type="RuleBase" id="RU363032"/>
    </source>
</evidence>
<dbReference type="PANTHER" id="PTHR30193:SF37">
    <property type="entry name" value="INNER MEMBRANE ABC TRANSPORTER PERMEASE PROTEIN YCJO"/>
    <property type="match status" value="1"/>
</dbReference>
<dbReference type="Gene3D" id="1.10.3720.10">
    <property type="entry name" value="MetI-like"/>
    <property type="match status" value="1"/>
</dbReference>
<dbReference type="AlphaFoldDB" id="A0A7C3E099"/>
<feature type="transmembrane region" description="Helical" evidence="7">
    <location>
        <begin position="85"/>
        <end position="107"/>
    </location>
</feature>
<feature type="transmembrane region" description="Helical" evidence="7">
    <location>
        <begin position="285"/>
        <end position="305"/>
    </location>
</feature>
<dbReference type="Pfam" id="PF00528">
    <property type="entry name" value="BPD_transp_1"/>
    <property type="match status" value="1"/>
</dbReference>
<comment type="similarity">
    <text evidence="7">Belongs to the binding-protein-dependent transport system permease family.</text>
</comment>
<proteinExistence type="inferred from homology"/>
<protein>
    <submittedName>
        <fullName evidence="9">Sugar ABC transporter permease</fullName>
    </submittedName>
</protein>
<dbReference type="GO" id="GO:0055085">
    <property type="term" value="P:transmembrane transport"/>
    <property type="evidence" value="ECO:0007669"/>
    <property type="project" value="InterPro"/>
</dbReference>
<reference evidence="9" key="1">
    <citation type="journal article" date="2020" name="mSystems">
        <title>Genome- and Community-Level Interaction Insights into Carbon Utilization and Element Cycling Functions of Hydrothermarchaeota in Hydrothermal Sediment.</title>
        <authorList>
            <person name="Zhou Z."/>
            <person name="Liu Y."/>
            <person name="Xu W."/>
            <person name="Pan J."/>
            <person name="Luo Z.H."/>
            <person name="Li M."/>
        </authorList>
    </citation>
    <scope>NUCLEOTIDE SEQUENCE [LARGE SCALE GENOMIC DNA]</scope>
    <source>
        <strain evidence="9">SpSt-503</strain>
    </source>
</reference>
<evidence type="ECO:0000256" key="6">
    <source>
        <dbReference type="ARBA" id="ARBA00023136"/>
    </source>
</evidence>
<feature type="domain" description="ABC transmembrane type-1" evidence="8">
    <location>
        <begin position="81"/>
        <end position="304"/>
    </location>
</feature>
<dbReference type="SUPFAM" id="SSF161098">
    <property type="entry name" value="MetI-like"/>
    <property type="match status" value="1"/>
</dbReference>
<evidence type="ECO:0000256" key="3">
    <source>
        <dbReference type="ARBA" id="ARBA00022475"/>
    </source>
</evidence>
<comment type="subcellular location">
    <subcellularLocation>
        <location evidence="1 7">Cell membrane</location>
        <topology evidence="1 7">Multi-pass membrane protein</topology>
    </subcellularLocation>
</comment>
<evidence type="ECO:0000256" key="5">
    <source>
        <dbReference type="ARBA" id="ARBA00022989"/>
    </source>
</evidence>
<sequence>MIQQTNRGLWQHRTGIAVRWSLYLLPALLFYTAFMAFPLFDSVRLSFFKSGSFLSKDFVGFDNYIRLFSDKENSLRFWSAFAHTWYFFFIHMAVQNILGILFAVLLMEKGLKGAGVYRTIIFIPATLAVLVTGYLWKLILNPQWGALAVFLKTIGLEQFSLPWLGETRYALTTVSLVSAWQWVGMPTMMFLAGLQNISDDMYEAADIAGATKLQTFWYITLPMLKPVIGIVTILTFVGNFNAFDVVFAMENVNGAPLYSTDIMGTLFYRVGIAGQHPVSIPDPGMGSAIATTTFLILAIGSALVLKATSETSSRQAIR</sequence>
<keyword evidence="6 7" id="KW-0472">Membrane</keyword>
<dbReference type="InterPro" id="IPR000515">
    <property type="entry name" value="MetI-like"/>
</dbReference>
<evidence type="ECO:0000256" key="4">
    <source>
        <dbReference type="ARBA" id="ARBA00022692"/>
    </source>
</evidence>
<dbReference type="InterPro" id="IPR051393">
    <property type="entry name" value="ABC_transporter_permease"/>
</dbReference>
<feature type="transmembrane region" description="Helical" evidence="7">
    <location>
        <begin position="20"/>
        <end position="40"/>
    </location>
</feature>
<evidence type="ECO:0000313" key="9">
    <source>
        <dbReference type="EMBL" id="HFH27952.1"/>
    </source>
</evidence>
<dbReference type="PANTHER" id="PTHR30193">
    <property type="entry name" value="ABC TRANSPORTER PERMEASE PROTEIN"/>
    <property type="match status" value="1"/>
</dbReference>
<feature type="transmembrane region" description="Helical" evidence="7">
    <location>
        <begin position="119"/>
        <end position="136"/>
    </location>
</feature>
<keyword evidence="5 7" id="KW-1133">Transmembrane helix</keyword>
<name>A0A7C3E099_9SPIR</name>